<evidence type="ECO:0000256" key="1">
    <source>
        <dbReference type="SAM" id="SignalP"/>
    </source>
</evidence>
<organism evidence="2 3">
    <name type="scientific">Pseudoloma neurophilia</name>
    <dbReference type="NCBI Taxonomy" id="146866"/>
    <lineage>
        <taxon>Eukaryota</taxon>
        <taxon>Fungi</taxon>
        <taxon>Fungi incertae sedis</taxon>
        <taxon>Microsporidia</taxon>
        <taxon>Pseudoloma</taxon>
    </lineage>
</organism>
<dbReference type="VEuPathDB" id="MicrosporidiaDB:M153_15900013759"/>
<feature type="chain" id="PRO_5006399187" evidence="1">
    <location>
        <begin position="18"/>
        <end position="186"/>
    </location>
</feature>
<accession>A0A0R0M8T5</accession>
<reference evidence="2 3" key="1">
    <citation type="submission" date="2015-07" db="EMBL/GenBank/DDBJ databases">
        <title>The genome of Pseudoloma neurophilia, a relevant intracellular parasite of the zebrafish.</title>
        <authorList>
            <person name="Ndikumana S."/>
            <person name="Pelin A."/>
            <person name="Sanders J."/>
            <person name="Corradi N."/>
        </authorList>
    </citation>
    <scope>NUCLEOTIDE SEQUENCE [LARGE SCALE GENOMIC DNA]</scope>
    <source>
        <strain evidence="2 3">MK1</strain>
    </source>
</reference>
<keyword evidence="3" id="KW-1185">Reference proteome</keyword>
<gene>
    <name evidence="2" type="ORF">M153_15900013759</name>
</gene>
<comment type="caution">
    <text evidence="2">The sequence shown here is derived from an EMBL/GenBank/DDBJ whole genome shotgun (WGS) entry which is preliminary data.</text>
</comment>
<keyword evidence="1" id="KW-0732">Signal</keyword>
<dbReference type="Proteomes" id="UP000051530">
    <property type="component" value="Unassembled WGS sequence"/>
</dbReference>
<proteinExistence type="predicted"/>
<dbReference type="EMBL" id="LGUB01000037">
    <property type="protein sequence ID" value="KRH94731.1"/>
    <property type="molecule type" value="Genomic_DNA"/>
</dbReference>
<feature type="signal peptide" evidence="1">
    <location>
        <begin position="1"/>
        <end position="17"/>
    </location>
</feature>
<evidence type="ECO:0000313" key="3">
    <source>
        <dbReference type="Proteomes" id="UP000051530"/>
    </source>
</evidence>
<evidence type="ECO:0000313" key="2">
    <source>
        <dbReference type="EMBL" id="KRH94731.1"/>
    </source>
</evidence>
<sequence>MFFLTFLIFLKSMNIRGNEEFSVDFNVLVLSDEPIPNNNLGLFFGQPQLSFGGHTTSRQLVIEGVSLQITQNFRLSAKRYLFYKEARENSSRKIDRRRESLHEERGLNLTQIRSHGELFDNELFALGNQYRNYHQQYESYKNILSQLIKSIAERILVGKEIKSVEILDVQKILNDNNNSTEDNGNE</sequence>
<protein>
    <submittedName>
        <fullName evidence="2">Uncharacterized protein</fullName>
    </submittedName>
</protein>
<dbReference type="AlphaFoldDB" id="A0A0R0M8T5"/>
<name>A0A0R0M8T5_9MICR</name>